<sequence length="159" mass="17823">MEASPSSLFLDKSILSESKLAKEAGRRPESWFLESIIAGPGFWKDPNEAGIEPVSLLRLKSRYASLGSLPSELGMGPERLLKEMSISSRFLSCAKKIGYWAREIVVGEIKVLEFGEFGDCGLDWAHEFGEFVEDEGLEVREVTHRGRYLGREIGVWKRG</sequence>
<evidence type="ECO:0000313" key="1">
    <source>
        <dbReference type="EMBL" id="ACU18087.1"/>
    </source>
</evidence>
<name>C6T8D5_SOYBN</name>
<proteinExistence type="evidence at transcript level"/>
<protein>
    <submittedName>
        <fullName evidence="1">Uncharacterized protein</fullName>
    </submittedName>
</protein>
<organism evidence="1">
    <name type="scientific">Glycine max</name>
    <name type="common">Soybean</name>
    <name type="synonym">Glycine hispida</name>
    <dbReference type="NCBI Taxonomy" id="3847"/>
    <lineage>
        <taxon>Eukaryota</taxon>
        <taxon>Viridiplantae</taxon>
        <taxon>Streptophyta</taxon>
        <taxon>Embryophyta</taxon>
        <taxon>Tracheophyta</taxon>
        <taxon>Spermatophyta</taxon>
        <taxon>Magnoliopsida</taxon>
        <taxon>eudicotyledons</taxon>
        <taxon>Gunneridae</taxon>
        <taxon>Pentapetalae</taxon>
        <taxon>rosids</taxon>
        <taxon>fabids</taxon>
        <taxon>Fabales</taxon>
        <taxon>Fabaceae</taxon>
        <taxon>Papilionoideae</taxon>
        <taxon>50 kb inversion clade</taxon>
        <taxon>NPAAA clade</taxon>
        <taxon>indigoferoid/millettioid clade</taxon>
        <taxon>Phaseoleae</taxon>
        <taxon>Glycine</taxon>
        <taxon>Glycine subgen. Soja</taxon>
    </lineage>
</organism>
<dbReference type="EMBL" id="BT093731">
    <property type="protein sequence ID" value="ACU18087.1"/>
    <property type="molecule type" value="mRNA"/>
</dbReference>
<reference evidence="1" key="1">
    <citation type="submission" date="2009-08" db="EMBL/GenBank/DDBJ databases">
        <authorList>
            <person name="Cheung F."/>
            <person name="Xiao Y."/>
            <person name="Chan A."/>
            <person name="Moskal W."/>
            <person name="Town C.D."/>
        </authorList>
    </citation>
    <scope>NUCLEOTIDE SEQUENCE</scope>
</reference>
<dbReference type="AlphaFoldDB" id="C6T8D5"/>
<accession>C6T8D5</accession>